<feature type="region of interest" description="Disordered" evidence="4">
    <location>
        <begin position="134"/>
        <end position="160"/>
    </location>
</feature>
<dbReference type="PANTHER" id="PTHR13948:SF3">
    <property type="entry name" value="FI21118P1"/>
    <property type="match status" value="1"/>
</dbReference>
<keyword evidence="2" id="KW-0694">RNA-binding</keyword>
<dbReference type="InterPro" id="IPR000467">
    <property type="entry name" value="G_patch_dom"/>
</dbReference>
<feature type="compositionally biased region" description="Basic and acidic residues" evidence="4">
    <location>
        <begin position="80"/>
        <end position="89"/>
    </location>
</feature>
<keyword evidence="7" id="KW-1185">Reference proteome</keyword>
<dbReference type="PROSITE" id="PS50174">
    <property type="entry name" value="G_PATCH"/>
    <property type="match status" value="1"/>
</dbReference>
<name>A0AAV8V4H3_9RHOD</name>
<accession>A0AAV8V4H3</accession>
<dbReference type="Pfam" id="PF01585">
    <property type="entry name" value="G-patch"/>
    <property type="match status" value="1"/>
</dbReference>
<dbReference type="SMART" id="SM00443">
    <property type="entry name" value="G_patch"/>
    <property type="match status" value="1"/>
</dbReference>
<feature type="compositionally biased region" description="Acidic residues" evidence="4">
    <location>
        <begin position="64"/>
        <end position="76"/>
    </location>
</feature>
<feature type="compositionally biased region" description="Basic and acidic residues" evidence="4">
    <location>
        <begin position="37"/>
        <end position="46"/>
    </location>
</feature>
<dbReference type="EMBL" id="JAMWBK010000001">
    <property type="protein sequence ID" value="KAJ8908707.1"/>
    <property type="molecule type" value="Genomic_DNA"/>
</dbReference>
<dbReference type="Proteomes" id="UP001157974">
    <property type="component" value="Unassembled WGS sequence"/>
</dbReference>
<comment type="subcellular location">
    <subcellularLocation>
        <location evidence="1">Nucleus</location>
    </subcellularLocation>
</comment>
<evidence type="ECO:0000256" key="3">
    <source>
        <dbReference type="ARBA" id="ARBA00023242"/>
    </source>
</evidence>
<dbReference type="GO" id="GO:0005634">
    <property type="term" value="C:nucleus"/>
    <property type="evidence" value="ECO:0007669"/>
    <property type="project" value="UniProtKB-SubCell"/>
</dbReference>
<comment type="caution">
    <text evidence="6">The sequence shown here is derived from an EMBL/GenBank/DDBJ whole genome shotgun (WGS) entry which is preliminary data.</text>
</comment>
<sequence>MPGRPRKVKSAWDDETDEDDLDDELVADYMANTGLDDDVKNGREPEYTEDVDEEPFQRYKRYEYEDEDEESGEEEAMNAAEKEFMKDSSSRPVVQGRSSYKPSRTKFSVDAAIENYLEDEFQIASLTMAKRSSGSSSSFGIGKDRSRQVETKESAARYGSASGTREEEVLAQGHKILRWIASSGDRLIIGHYTGKSKRALGDLADHCGLEYGTLGTGRESKVFVQRTYETNAISADQMEAIILANEVNPRPKKPREPRDAPYRVSAKKEQQMKKLEETANGVPLEDTNAGHMMLRNMGWSQGSGLGVKKDGRTEPVPVKINVTRKGLGLD</sequence>
<keyword evidence="3" id="KW-0539">Nucleus</keyword>
<feature type="compositionally biased region" description="Acidic residues" evidence="4">
    <location>
        <begin position="13"/>
        <end position="26"/>
    </location>
</feature>
<evidence type="ECO:0000256" key="2">
    <source>
        <dbReference type="ARBA" id="ARBA00022884"/>
    </source>
</evidence>
<dbReference type="GO" id="GO:0003723">
    <property type="term" value="F:RNA binding"/>
    <property type="evidence" value="ECO:0007669"/>
    <property type="project" value="UniProtKB-KW"/>
</dbReference>
<dbReference type="GO" id="GO:0000398">
    <property type="term" value="P:mRNA splicing, via spliceosome"/>
    <property type="evidence" value="ECO:0007669"/>
    <property type="project" value="TreeGrafter"/>
</dbReference>
<feature type="domain" description="G-patch" evidence="5">
    <location>
        <begin position="286"/>
        <end position="330"/>
    </location>
</feature>
<protein>
    <recommendedName>
        <fullName evidence="5">G-patch domain-containing protein</fullName>
    </recommendedName>
</protein>
<dbReference type="AlphaFoldDB" id="A0AAV8V4H3"/>
<evidence type="ECO:0000256" key="1">
    <source>
        <dbReference type="ARBA" id="ARBA00004123"/>
    </source>
</evidence>
<organism evidence="6 7">
    <name type="scientific">Rhodosorus marinus</name>
    <dbReference type="NCBI Taxonomy" id="101924"/>
    <lineage>
        <taxon>Eukaryota</taxon>
        <taxon>Rhodophyta</taxon>
        <taxon>Stylonematophyceae</taxon>
        <taxon>Stylonematales</taxon>
        <taxon>Stylonemataceae</taxon>
        <taxon>Rhodosorus</taxon>
    </lineage>
</organism>
<evidence type="ECO:0000256" key="4">
    <source>
        <dbReference type="SAM" id="MobiDB-lite"/>
    </source>
</evidence>
<reference evidence="6 7" key="1">
    <citation type="journal article" date="2023" name="Nat. Commun.">
        <title>Origin of minicircular mitochondrial genomes in red algae.</title>
        <authorList>
            <person name="Lee Y."/>
            <person name="Cho C.H."/>
            <person name="Lee Y.M."/>
            <person name="Park S.I."/>
            <person name="Yang J.H."/>
            <person name="West J.A."/>
            <person name="Bhattacharya D."/>
            <person name="Yoon H.S."/>
        </authorList>
    </citation>
    <scope>NUCLEOTIDE SEQUENCE [LARGE SCALE GENOMIC DNA]</scope>
    <source>
        <strain evidence="6 7">CCMP1338</strain>
        <tissue evidence="6">Whole cell</tissue>
    </source>
</reference>
<evidence type="ECO:0000313" key="7">
    <source>
        <dbReference type="Proteomes" id="UP001157974"/>
    </source>
</evidence>
<evidence type="ECO:0000313" key="6">
    <source>
        <dbReference type="EMBL" id="KAJ8908707.1"/>
    </source>
</evidence>
<evidence type="ECO:0000259" key="5">
    <source>
        <dbReference type="PROSITE" id="PS50174"/>
    </source>
</evidence>
<dbReference type="PANTHER" id="PTHR13948">
    <property type="entry name" value="RNA-BINDING PROTEIN"/>
    <property type="match status" value="1"/>
</dbReference>
<proteinExistence type="predicted"/>
<feature type="compositionally biased region" description="Polar residues" evidence="4">
    <location>
        <begin position="90"/>
        <end position="101"/>
    </location>
</feature>
<feature type="region of interest" description="Disordered" evidence="4">
    <location>
        <begin position="1"/>
        <end position="101"/>
    </location>
</feature>
<feature type="compositionally biased region" description="Basic and acidic residues" evidence="4">
    <location>
        <begin position="142"/>
        <end position="155"/>
    </location>
</feature>
<gene>
    <name evidence="6" type="ORF">NDN08_005412</name>
</gene>